<accession>A0AA95HVM5</accession>
<organism evidence="1 2">
    <name type="scientific">Phocaeicola dorei</name>
    <dbReference type="NCBI Taxonomy" id="357276"/>
    <lineage>
        <taxon>Bacteria</taxon>
        <taxon>Pseudomonadati</taxon>
        <taxon>Bacteroidota</taxon>
        <taxon>Bacteroidia</taxon>
        <taxon>Bacteroidales</taxon>
        <taxon>Bacteroidaceae</taxon>
        <taxon>Phocaeicola</taxon>
    </lineage>
</organism>
<reference evidence="1" key="1">
    <citation type="journal article" date="2023" name="Nat. Commun.">
        <title>Identification of a novel Human Milk Oligosaccharides utilization cluster in the infant gut commensal Bacteroides dorei.</title>
        <authorList>
            <person name="Kijner S."/>
            <person name="Ennis D."/>
            <person name="Shmorak S."/>
            <person name="Florentin A."/>
            <person name="Yassour M."/>
        </authorList>
    </citation>
    <scope>NUCLEOTIDE SEQUENCE</scope>
    <source>
        <strain evidence="1">2</strain>
    </source>
</reference>
<evidence type="ECO:0000313" key="2">
    <source>
        <dbReference type="Proteomes" id="UP001177934"/>
    </source>
</evidence>
<name>A0AA95HVM5_9BACT</name>
<evidence type="ECO:0000313" key="1">
    <source>
        <dbReference type="EMBL" id="WHX10457.1"/>
    </source>
</evidence>
<dbReference type="Proteomes" id="UP001177934">
    <property type="component" value="Chromosome"/>
</dbReference>
<protein>
    <submittedName>
        <fullName evidence="1">Uncharacterized protein</fullName>
    </submittedName>
</protein>
<dbReference type="PANTHER" id="PTHR42990">
    <property type="entry name" value="ATPASE"/>
    <property type="match status" value="1"/>
</dbReference>
<sequence length="137" mass="15897">MKKSQEHFEKLLRETNTSFHRYLHSKINWNSRMIDITDPRGIGKTTLMLQHIKEELYRKTYVMKDDIEAGYMNVVMAIGFGLLKAGQGGISATPVVRGFIIICNPLCTLPTESRIIKYKIRQKCEYLYSMPYISSNE</sequence>
<dbReference type="EMBL" id="CP126056">
    <property type="protein sequence ID" value="WHX10457.1"/>
    <property type="molecule type" value="Genomic_DNA"/>
</dbReference>
<proteinExistence type="predicted"/>
<dbReference type="AlphaFoldDB" id="A0AA95HVM5"/>
<dbReference type="RefSeq" id="WP_007854874.1">
    <property type="nucleotide sequence ID" value="NZ_CAXSLT010000032.1"/>
</dbReference>
<gene>
    <name evidence="1" type="ORF">QNN11_02755</name>
</gene>
<dbReference type="PANTHER" id="PTHR42990:SF1">
    <property type="entry name" value="AAA+ ATPASE DOMAIN-CONTAINING PROTEIN"/>
    <property type="match status" value="1"/>
</dbReference>